<comment type="similarity">
    <text evidence="1">Belongs to the 4-hydroxybenzoyl-CoA thioesterase family.</text>
</comment>
<dbReference type="PANTHER" id="PTHR31793">
    <property type="entry name" value="4-HYDROXYBENZOYL-COA THIOESTERASE FAMILY MEMBER"/>
    <property type="match status" value="1"/>
</dbReference>
<dbReference type="Pfam" id="PF13279">
    <property type="entry name" value="4HBT_2"/>
    <property type="match status" value="1"/>
</dbReference>
<sequence>MQPKEIDTSPTGLYRVRFQDCDPFGHLNNARYIDYALDAREDQLRRYYGFDIPSWTQSAGKGWVVSKMKANYVKPILWNEEVRISTRLVALGEGSLWVEAIFSDPKTSKLKSVVWGDFVYVDVKSGRPARHESDLKEFLNSILYREEWQGKESIDLRVQSIRNLVAV</sequence>
<keyword evidence="4" id="KW-1185">Reference proteome</keyword>
<dbReference type="PANTHER" id="PTHR31793:SF27">
    <property type="entry name" value="NOVEL THIOESTERASE SUPERFAMILY DOMAIN AND SAPOSIN A-TYPE DOMAIN CONTAINING PROTEIN (0610012H03RIK)"/>
    <property type="match status" value="1"/>
</dbReference>
<accession>A0A2P2E0I8</accession>
<name>A0A2P2E0I8_9LEPT</name>
<protein>
    <submittedName>
        <fullName evidence="3">Acyl-CoA thioester hydrolase, YbgC/YbaW family</fullName>
    </submittedName>
</protein>
<dbReference type="RefSeq" id="WP_108976275.1">
    <property type="nucleotide sequence ID" value="NZ_BFBB01000004.1"/>
</dbReference>
<comment type="caution">
    <text evidence="3">The sequence shown here is derived from an EMBL/GenBank/DDBJ whole genome shotgun (WGS) entry which is preliminary data.</text>
</comment>
<dbReference type="Gene3D" id="3.10.129.10">
    <property type="entry name" value="Hotdog Thioesterase"/>
    <property type="match status" value="1"/>
</dbReference>
<dbReference type="SUPFAM" id="SSF54637">
    <property type="entry name" value="Thioesterase/thiol ester dehydrase-isomerase"/>
    <property type="match status" value="1"/>
</dbReference>
<evidence type="ECO:0000313" key="3">
    <source>
        <dbReference type="EMBL" id="GBF50400.1"/>
    </source>
</evidence>
<evidence type="ECO:0000256" key="2">
    <source>
        <dbReference type="ARBA" id="ARBA00022801"/>
    </source>
</evidence>
<dbReference type="GO" id="GO:0047617">
    <property type="term" value="F:fatty acyl-CoA hydrolase activity"/>
    <property type="evidence" value="ECO:0007669"/>
    <property type="project" value="TreeGrafter"/>
</dbReference>
<dbReference type="AlphaFoldDB" id="A0A2P2E0I8"/>
<dbReference type="Proteomes" id="UP000245133">
    <property type="component" value="Unassembled WGS sequence"/>
</dbReference>
<dbReference type="InterPro" id="IPR029069">
    <property type="entry name" value="HotDog_dom_sf"/>
</dbReference>
<dbReference type="EMBL" id="BFBB01000004">
    <property type="protein sequence ID" value="GBF50400.1"/>
    <property type="molecule type" value="Genomic_DNA"/>
</dbReference>
<organism evidence="3 4">
    <name type="scientific">Leptospira ryugenii</name>
    <dbReference type="NCBI Taxonomy" id="1917863"/>
    <lineage>
        <taxon>Bacteria</taxon>
        <taxon>Pseudomonadati</taxon>
        <taxon>Spirochaetota</taxon>
        <taxon>Spirochaetia</taxon>
        <taxon>Leptospirales</taxon>
        <taxon>Leptospiraceae</taxon>
        <taxon>Leptospira</taxon>
    </lineage>
</organism>
<dbReference type="InterPro" id="IPR050563">
    <property type="entry name" value="4-hydroxybenzoyl-CoA_TE"/>
</dbReference>
<dbReference type="OrthoDB" id="334743at2"/>
<reference evidence="3 4" key="1">
    <citation type="submission" date="2018-02" db="EMBL/GenBank/DDBJ databases">
        <title>Novel Leptospira species isolated from soil and water in Japan.</title>
        <authorList>
            <person name="Nakao R."/>
            <person name="Masuzawa T."/>
        </authorList>
    </citation>
    <scope>NUCLEOTIDE SEQUENCE [LARGE SCALE GENOMIC DNA]</scope>
    <source>
        <strain evidence="3 4">YH101</strain>
    </source>
</reference>
<evidence type="ECO:0000313" key="4">
    <source>
        <dbReference type="Proteomes" id="UP000245133"/>
    </source>
</evidence>
<proteinExistence type="inferred from homology"/>
<evidence type="ECO:0000256" key="1">
    <source>
        <dbReference type="ARBA" id="ARBA00005953"/>
    </source>
</evidence>
<dbReference type="CDD" id="cd00586">
    <property type="entry name" value="4HBT"/>
    <property type="match status" value="1"/>
</dbReference>
<gene>
    <name evidence="3" type="ORF">LPTSP4_19250</name>
</gene>
<keyword evidence="2 3" id="KW-0378">Hydrolase</keyword>